<proteinExistence type="predicted"/>
<dbReference type="EMBL" id="JBJQND010000010">
    <property type="protein sequence ID" value="KAL3863775.1"/>
    <property type="molecule type" value="Genomic_DNA"/>
</dbReference>
<evidence type="ECO:0000313" key="2">
    <source>
        <dbReference type="Proteomes" id="UP001634394"/>
    </source>
</evidence>
<accession>A0ABD3VQY3</accession>
<organism evidence="1 2">
    <name type="scientific">Sinanodonta woodiana</name>
    <name type="common">Chinese pond mussel</name>
    <name type="synonym">Anodonta woodiana</name>
    <dbReference type="NCBI Taxonomy" id="1069815"/>
    <lineage>
        <taxon>Eukaryota</taxon>
        <taxon>Metazoa</taxon>
        <taxon>Spiralia</taxon>
        <taxon>Lophotrochozoa</taxon>
        <taxon>Mollusca</taxon>
        <taxon>Bivalvia</taxon>
        <taxon>Autobranchia</taxon>
        <taxon>Heteroconchia</taxon>
        <taxon>Palaeoheterodonta</taxon>
        <taxon>Unionida</taxon>
        <taxon>Unionoidea</taxon>
        <taxon>Unionidae</taxon>
        <taxon>Unioninae</taxon>
        <taxon>Sinanodonta</taxon>
    </lineage>
</organism>
<dbReference type="Proteomes" id="UP001634394">
    <property type="component" value="Unassembled WGS sequence"/>
</dbReference>
<evidence type="ECO:0000313" key="1">
    <source>
        <dbReference type="EMBL" id="KAL3863775.1"/>
    </source>
</evidence>
<dbReference type="AlphaFoldDB" id="A0ABD3VQY3"/>
<sequence>IFNETLNCVHNLTAGCKMENLDRVKTLIGKVISFLPSKWNCALALEKELPICKEKSLCRPDLAVADCLSKEAFVGGDKEGICHQANTTLVICLKQRIGACSLAYELGATQFSLDRFLKANECATDINILPKDYTYKSTQCFVQFAHSMVMGLKNSSQFEMTLCSSLNPLFSCMEMADLTPVMRYFEEKDGAAYRTYWAEQCTRTNHQETDIGHETCSVASVEKAATCVVSWLFKLQSGDGCGPLVGSMFQSCIESAVVNCTETRKLVFKSAVTFVQSVHIAKCSVQIPENKTCAPEWVEHCLEEFGYYMGGSSIYNVDVCR</sequence>
<comment type="caution">
    <text evidence="1">The sequence shown here is derived from an EMBL/GenBank/DDBJ whole genome shotgun (WGS) entry which is preliminary data.</text>
</comment>
<keyword evidence="2" id="KW-1185">Reference proteome</keyword>
<gene>
    <name evidence="1" type="ORF">ACJMK2_005510</name>
</gene>
<reference evidence="1 2" key="1">
    <citation type="submission" date="2024-11" db="EMBL/GenBank/DDBJ databases">
        <title>Chromosome-level genome assembly of the freshwater bivalve Anodonta woodiana.</title>
        <authorList>
            <person name="Chen X."/>
        </authorList>
    </citation>
    <scope>NUCLEOTIDE SEQUENCE [LARGE SCALE GENOMIC DNA]</scope>
    <source>
        <strain evidence="1">MN2024</strain>
        <tissue evidence="1">Gills</tissue>
    </source>
</reference>
<name>A0ABD3VQY3_SINWO</name>
<protein>
    <submittedName>
        <fullName evidence="1">Uncharacterized protein</fullName>
    </submittedName>
</protein>
<feature type="non-terminal residue" evidence="1">
    <location>
        <position position="1"/>
    </location>
</feature>